<dbReference type="EMBL" id="JACEIK010000454">
    <property type="protein sequence ID" value="MCD7457370.1"/>
    <property type="molecule type" value="Genomic_DNA"/>
</dbReference>
<name>A0ABS8SER0_DATST</name>
<sequence length="112" mass="12791">GPLVEELCKANEGWLREFYANFPIVNWSIWVTYIWRVSLSISVAPINEIMGFPNPLEVDLKASDVEGNACWSTQGERRYHTNVTVDPLRVKGALERGRKKRKVDSDKKGSRV</sequence>
<reference evidence="1 2" key="1">
    <citation type="journal article" date="2021" name="BMC Genomics">
        <title>Datura genome reveals duplications of psychoactive alkaloid biosynthetic genes and high mutation rate following tissue culture.</title>
        <authorList>
            <person name="Rajewski A."/>
            <person name="Carter-House D."/>
            <person name="Stajich J."/>
            <person name="Litt A."/>
        </authorList>
    </citation>
    <scope>NUCLEOTIDE SEQUENCE [LARGE SCALE GENOMIC DNA]</scope>
    <source>
        <strain evidence="1">AR-01</strain>
    </source>
</reference>
<proteinExistence type="predicted"/>
<evidence type="ECO:0000313" key="2">
    <source>
        <dbReference type="Proteomes" id="UP000823775"/>
    </source>
</evidence>
<evidence type="ECO:0000313" key="1">
    <source>
        <dbReference type="EMBL" id="MCD7457370.1"/>
    </source>
</evidence>
<dbReference type="Proteomes" id="UP000823775">
    <property type="component" value="Unassembled WGS sequence"/>
</dbReference>
<accession>A0ABS8SER0</accession>
<organism evidence="1 2">
    <name type="scientific">Datura stramonium</name>
    <name type="common">Jimsonweed</name>
    <name type="synonym">Common thornapple</name>
    <dbReference type="NCBI Taxonomy" id="4076"/>
    <lineage>
        <taxon>Eukaryota</taxon>
        <taxon>Viridiplantae</taxon>
        <taxon>Streptophyta</taxon>
        <taxon>Embryophyta</taxon>
        <taxon>Tracheophyta</taxon>
        <taxon>Spermatophyta</taxon>
        <taxon>Magnoliopsida</taxon>
        <taxon>eudicotyledons</taxon>
        <taxon>Gunneridae</taxon>
        <taxon>Pentapetalae</taxon>
        <taxon>asterids</taxon>
        <taxon>lamiids</taxon>
        <taxon>Solanales</taxon>
        <taxon>Solanaceae</taxon>
        <taxon>Solanoideae</taxon>
        <taxon>Datureae</taxon>
        <taxon>Datura</taxon>
    </lineage>
</organism>
<protein>
    <submittedName>
        <fullName evidence="1">Uncharacterized protein</fullName>
    </submittedName>
</protein>
<gene>
    <name evidence="1" type="ORF">HAX54_034967</name>
</gene>
<feature type="non-terminal residue" evidence="1">
    <location>
        <position position="1"/>
    </location>
</feature>
<comment type="caution">
    <text evidence="1">The sequence shown here is derived from an EMBL/GenBank/DDBJ whole genome shotgun (WGS) entry which is preliminary data.</text>
</comment>
<keyword evidence="2" id="KW-1185">Reference proteome</keyword>